<dbReference type="AlphaFoldDB" id="A0A9D4RQS7"/>
<gene>
    <name evidence="1" type="ORF">DPMN_038543</name>
</gene>
<evidence type="ECO:0000313" key="1">
    <source>
        <dbReference type="EMBL" id="KAH3875280.1"/>
    </source>
</evidence>
<proteinExistence type="predicted"/>
<keyword evidence="2" id="KW-1185">Reference proteome</keyword>
<dbReference type="Proteomes" id="UP000828390">
    <property type="component" value="Unassembled WGS sequence"/>
</dbReference>
<organism evidence="1 2">
    <name type="scientific">Dreissena polymorpha</name>
    <name type="common">Zebra mussel</name>
    <name type="synonym">Mytilus polymorpha</name>
    <dbReference type="NCBI Taxonomy" id="45954"/>
    <lineage>
        <taxon>Eukaryota</taxon>
        <taxon>Metazoa</taxon>
        <taxon>Spiralia</taxon>
        <taxon>Lophotrochozoa</taxon>
        <taxon>Mollusca</taxon>
        <taxon>Bivalvia</taxon>
        <taxon>Autobranchia</taxon>
        <taxon>Heteroconchia</taxon>
        <taxon>Euheterodonta</taxon>
        <taxon>Imparidentia</taxon>
        <taxon>Neoheterodontei</taxon>
        <taxon>Myida</taxon>
        <taxon>Dreissenoidea</taxon>
        <taxon>Dreissenidae</taxon>
        <taxon>Dreissena</taxon>
    </lineage>
</organism>
<protein>
    <submittedName>
        <fullName evidence="1">Uncharacterized protein</fullName>
    </submittedName>
</protein>
<name>A0A9D4RQS7_DREPO</name>
<sequence>MVLRWLPLLNGPGSEAGYIQGVYSGCPGCRLAPVRHWIHGAVHGPAHYQPVWVSPWQRAHICRQLTGR</sequence>
<reference evidence="1" key="2">
    <citation type="submission" date="2020-11" db="EMBL/GenBank/DDBJ databases">
        <authorList>
            <person name="McCartney M.A."/>
            <person name="Auch B."/>
            <person name="Kono T."/>
            <person name="Mallez S."/>
            <person name="Becker A."/>
            <person name="Gohl D.M."/>
            <person name="Silverstein K.A.T."/>
            <person name="Koren S."/>
            <person name="Bechman K.B."/>
            <person name="Herman A."/>
            <person name="Abrahante J.E."/>
            <person name="Garbe J."/>
        </authorList>
    </citation>
    <scope>NUCLEOTIDE SEQUENCE</scope>
    <source>
        <strain evidence="1">Duluth1</strain>
        <tissue evidence="1">Whole animal</tissue>
    </source>
</reference>
<reference evidence="1" key="1">
    <citation type="journal article" date="2019" name="bioRxiv">
        <title>The Genome of the Zebra Mussel, Dreissena polymorpha: A Resource for Invasive Species Research.</title>
        <authorList>
            <person name="McCartney M.A."/>
            <person name="Auch B."/>
            <person name="Kono T."/>
            <person name="Mallez S."/>
            <person name="Zhang Y."/>
            <person name="Obille A."/>
            <person name="Becker A."/>
            <person name="Abrahante J.E."/>
            <person name="Garbe J."/>
            <person name="Badalamenti J.P."/>
            <person name="Herman A."/>
            <person name="Mangelson H."/>
            <person name="Liachko I."/>
            <person name="Sullivan S."/>
            <person name="Sone E.D."/>
            <person name="Koren S."/>
            <person name="Silverstein K.A.T."/>
            <person name="Beckman K.B."/>
            <person name="Gohl D.M."/>
        </authorList>
    </citation>
    <scope>NUCLEOTIDE SEQUENCE</scope>
    <source>
        <strain evidence="1">Duluth1</strain>
        <tissue evidence="1">Whole animal</tissue>
    </source>
</reference>
<accession>A0A9D4RQS7</accession>
<comment type="caution">
    <text evidence="1">The sequence shown here is derived from an EMBL/GenBank/DDBJ whole genome shotgun (WGS) entry which is preliminary data.</text>
</comment>
<evidence type="ECO:0000313" key="2">
    <source>
        <dbReference type="Proteomes" id="UP000828390"/>
    </source>
</evidence>
<dbReference type="EMBL" id="JAIWYP010000002">
    <property type="protein sequence ID" value="KAH3875280.1"/>
    <property type="molecule type" value="Genomic_DNA"/>
</dbReference>